<name>A0A0R3SDI1_HYMDI</name>
<feature type="region of interest" description="Disordered" evidence="1">
    <location>
        <begin position="368"/>
        <end position="407"/>
    </location>
</feature>
<dbReference type="AlphaFoldDB" id="A0A0R3SDI1"/>
<accession>A0A0R3SDI1</accession>
<evidence type="ECO:0000256" key="1">
    <source>
        <dbReference type="SAM" id="MobiDB-lite"/>
    </source>
</evidence>
<protein>
    <submittedName>
        <fullName evidence="2">Ig-like domain-containing protein</fullName>
    </submittedName>
</protein>
<reference evidence="2" key="1">
    <citation type="submission" date="2017-02" db="UniProtKB">
        <authorList>
            <consortium name="WormBaseParasite"/>
        </authorList>
    </citation>
    <scope>IDENTIFICATION</scope>
</reference>
<proteinExistence type="predicted"/>
<organism evidence="2">
    <name type="scientific">Hymenolepis diminuta</name>
    <name type="common">Rat tapeworm</name>
    <dbReference type="NCBI Taxonomy" id="6216"/>
    <lineage>
        <taxon>Eukaryota</taxon>
        <taxon>Metazoa</taxon>
        <taxon>Spiralia</taxon>
        <taxon>Lophotrochozoa</taxon>
        <taxon>Platyhelminthes</taxon>
        <taxon>Cestoda</taxon>
        <taxon>Eucestoda</taxon>
        <taxon>Cyclophyllidea</taxon>
        <taxon>Hymenolepididae</taxon>
        <taxon>Hymenolepis</taxon>
    </lineage>
</organism>
<feature type="compositionally biased region" description="Low complexity" evidence="1">
    <location>
        <begin position="368"/>
        <end position="390"/>
    </location>
</feature>
<sequence length="407" mass="45267">LASLYLAKQGKSYIQQEHNYEAPVISMGSVSAHWLNIQCTVPKSASAFRVFIHCPALQSPCYENCLPTQTCSDDSSVNEECLPDRTAVNCTESTTEDGSKVTSLWIDKRSTRLHGSWICTSQGIKSIVVNVLPELEEKGTTISNIEPPMINETETEQQKSEDMENAAGSTEVTVKPPLYMLTLRRKNYNEDQKLLGDMVCLPTQISRPHSGLWESDVYPTTLMDNMQEPPFFKGTSNRCNHFGTFGPSNFAYNHSQMQNVSEFSEMVFPQYFNTMQPNQLWRARSVGATFSPGNFPINSGRVSHIRSDAGSLKHLNSLNDSILPSPPPNLILNPMNKASEDLKRFPRITMNPAPTSAAVYDDVASSSTLTINSKEPKKSNSPKNPILPNLVEFEKSPKSTSKFSNKL</sequence>
<feature type="compositionally biased region" description="Polar residues" evidence="1">
    <location>
        <begin position="398"/>
        <end position="407"/>
    </location>
</feature>
<dbReference type="WBParaSite" id="HDID_0000274701-mRNA-1">
    <property type="protein sequence ID" value="HDID_0000274701-mRNA-1"/>
    <property type="gene ID" value="HDID_0000274701"/>
</dbReference>
<evidence type="ECO:0000313" key="2">
    <source>
        <dbReference type="WBParaSite" id="HDID_0000274701-mRNA-1"/>
    </source>
</evidence>